<dbReference type="PANTHER" id="PTHR31679:SF2">
    <property type="entry name" value="PEROXISOMAL MEMBRANE PROTEIN PEX30-RELATED"/>
    <property type="match status" value="1"/>
</dbReference>
<dbReference type="PANTHER" id="PTHR31679">
    <property type="entry name" value="PEROXISOMAL MEMBRANE PROTEIN PEX30-RELATED"/>
    <property type="match status" value="1"/>
</dbReference>
<evidence type="ECO:0000256" key="3">
    <source>
        <dbReference type="ARBA" id="ARBA00022989"/>
    </source>
</evidence>
<feature type="compositionally biased region" description="Pro residues" evidence="5">
    <location>
        <begin position="296"/>
        <end position="308"/>
    </location>
</feature>
<keyword evidence="4 6" id="KW-0472">Membrane</keyword>
<evidence type="ECO:0000259" key="7">
    <source>
        <dbReference type="Pfam" id="PF06398"/>
    </source>
</evidence>
<feature type="domain" description="TECPR1-like DysF" evidence="7">
    <location>
        <begin position="110"/>
        <end position="377"/>
    </location>
</feature>
<name>A0A8H7KJK8_AGABI</name>
<dbReference type="Pfam" id="PF06398">
    <property type="entry name" value="Pex24p"/>
    <property type="match status" value="1"/>
</dbReference>
<evidence type="ECO:0000256" key="2">
    <source>
        <dbReference type="ARBA" id="ARBA00022692"/>
    </source>
</evidence>
<dbReference type="GO" id="GO:0012505">
    <property type="term" value="C:endomembrane system"/>
    <property type="evidence" value="ECO:0007669"/>
    <property type="project" value="UniProtKB-SubCell"/>
</dbReference>
<evidence type="ECO:0000256" key="5">
    <source>
        <dbReference type="SAM" id="MobiDB-lite"/>
    </source>
</evidence>
<dbReference type="GO" id="GO:0007031">
    <property type="term" value="P:peroxisome organization"/>
    <property type="evidence" value="ECO:0007669"/>
    <property type="project" value="UniProtKB-ARBA"/>
</dbReference>
<sequence>MSLVASVPQPITAALCTLAPLLALAARLVRLAAWDDGWQASWLALAVWWLVCLAAPVVFRYGLPLFLALALSLLRPAAPVLATEDVLQASLAHLTTLPALPRVSSPLPPRALFRAAAILSVPWLCLTLLVSPRVIVALLGSVVLTYKAPWVRVLSSVLWRSALFRHLCYRLSAFLTGQAPPEYSVSNNSAALLSSSPQPASSLRFLFTVYENQRWWMGLDWTAALLPGERPSWCSPAYHPVSPPNAFTLPEPTTIYLPSKDGKSRIKRTAIWKWQEPEWTLLVRKEGSSPSRIQRTPPPLPVDEPVPLSPSSSSGAGTRLLKAAASKFKDSLPSDPEADLPEPLTDPDGWVYGDNKWEGQSHRGGLGKFTRYRRWSRIALVTELVEVIGPGQLGVQAPPTLTLSDQQSHPSPPTVTVQSPELPSTPPTPPSSTSAIPTSDPESPLRQRLRAALSKPSSDI</sequence>
<dbReference type="InterPro" id="IPR052646">
    <property type="entry name" value="Peroxisomal_PEX28-32"/>
</dbReference>
<feature type="region of interest" description="Disordered" evidence="5">
    <location>
        <begin position="398"/>
        <end position="460"/>
    </location>
</feature>
<evidence type="ECO:0000313" key="8">
    <source>
        <dbReference type="EMBL" id="KAF7782462.1"/>
    </source>
</evidence>
<evidence type="ECO:0000256" key="4">
    <source>
        <dbReference type="ARBA" id="ARBA00023136"/>
    </source>
</evidence>
<comment type="caution">
    <text evidence="8">The sequence shown here is derived from an EMBL/GenBank/DDBJ whole genome shotgun (WGS) entry which is preliminary data.</text>
</comment>
<gene>
    <name evidence="8" type="ORF">Agabi119p4_1838</name>
</gene>
<comment type="subcellular location">
    <subcellularLocation>
        <location evidence="1">Endomembrane system</location>
    </subcellularLocation>
</comment>
<accession>A0A8H7KJK8</accession>
<dbReference type="GO" id="GO:0005778">
    <property type="term" value="C:peroxisomal membrane"/>
    <property type="evidence" value="ECO:0007669"/>
    <property type="project" value="TreeGrafter"/>
</dbReference>
<feature type="compositionally biased region" description="Low complexity" evidence="5">
    <location>
        <begin position="431"/>
        <end position="441"/>
    </location>
</feature>
<feature type="region of interest" description="Disordered" evidence="5">
    <location>
        <begin position="285"/>
        <end position="347"/>
    </location>
</feature>
<reference evidence="8 9" key="1">
    <citation type="journal article" name="Sci. Rep.">
        <title>Telomere-to-telomere assembled and centromere annotated genomes of the two main subspecies of the button mushroom Agaricus bisporus reveal especially polymorphic chromosome ends.</title>
        <authorList>
            <person name="Sonnenberg A.S.M."/>
            <person name="Sedaghat-Telgerd N."/>
            <person name="Lavrijssen B."/>
            <person name="Ohm R.A."/>
            <person name="Hendrickx P.M."/>
            <person name="Scholtmeijer K."/>
            <person name="Baars J.J.P."/>
            <person name="van Peer A."/>
        </authorList>
    </citation>
    <scope>NUCLEOTIDE SEQUENCE [LARGE SCALE GENOMIC DNA]</scope>
    <source>
        <strain evidence="8 9">H119_p4</strain>
    </source>
</reference>
<dbReference type="AlphaFoldDB" id="A0A8H7KJK8"/>
<keyword evidence="3 6" id="KW-1133">Transmembrane helix</keyword>
<protein>
    <recommendedName>
        <fullName evidence="7">TECPR1-like DysF domain-containing protein</fullName>
    </recommendedName>
</protein>
<proteinExistence type="predicted"/>
<organism evidence="8 9">
    <name type="scientific">Agaricus bisporus var. burnettii</name>
    <dbReference type="NCBI Taxonomy" id="192524"/>
    <lineage>
        <taxon>Eukaryota</taxon>
        <taxon>Fungi</taxon>
        <taxon>Dikarya</taxon>
        <taxon>Basidiomycota</taxon>
        <taxon>Agaricomycotina</taxon>
        <taxon>Agaricomycetes</taxon>
        <taxon>Agaricomycetidae</taxon>
        <taxon>Agaricales</taxon>
        <taxon>Agaricineae</taxon>
        <taxon>Agaricaceae</taxon>
        <taxon>Agaricus</taxon>
    </lineage>
</organism>
<feature type="transmembrane region" description="Helical" evidence="6">
    <location>
        <begin position="41"/>
        <end position="63"/>
    </location>
</feature>
<evidence type="ECO:0000256" key="1">
    <source>
        <dbReference type="ARBA" id="ARBA00004308"/>
    </source>
</evidence>
<evidence type="ECO:0000256" key="6">
    <source>
        <dbReference type="SAM" id="Phobius"/>
    </source>
</evidence>
<dbReference type="InterPro" id="IPR010482">
    <property type="entry name" value="TECPR1-like_DysF"/>
</dbReference>
<keyword evidence="2 6" id="KW-0812">Transmembrane</keyword>
<dbReference type="EMBL" id="JABXXO010000003">
    <property type="protein sequence ID" value="KAF7782462.1"/>
    <property type="molecule type" value="Genomic_DNA"/>
</dbReference>
<dbReference type="Proteomes" id="UP000629468">
    <property type="component" value="Unassembled WGS sequence"/>
</dbReference>
<evidence type="ECO:0000313" key="9">
    <source>
        <dbReference type="Proteomes" id="UP000629468"/>
    </source>
</evidence>
<feature type="compositionally biased region" description="Polar residues" evidence="5">
    <location>
        <begin position="399"/>
        <end position="418"/>
    </location>
</feature>